<keyword evidence="6 15" id="KW-0732">Signal</keyword>
<evidence type="ECO:0000256" key="9">
    <source>
        <dbReference type="ARBA" id="ARBA00022777"/>
    </source>
</evidence>
<dbReference type="Gene3D" id="3.80.10.10">
    <property type="entry name" value="Ribonuclease Inhibitor"/>
    <property type="match status" value="3"/>
</dbReference>
<evidence type="ECO:0000256" key="5">
    <source>
        <dbReference type="ARBA" id="ARBA00022692"/>
    </source>
</evidence>
<feature type="binding site" evidence="13">
    <location>
        <position position="732"/>
    </location>
    <ligand>
        <name>ATP</name>
        <dbReference type="ChEBI" id="CHEBI:30616"/>
    </ligand>
</feature>
<dbReference type="InterPro" id="IPR013210">
    <property type="entry name" value="LRR_N_plant-typ"/>
</dbReference>
<protein>
    <recommendedName>
        <fullName evidence="16">Protein kinase domain-containing protein</fullName>
    </recommendedName>
</protein>
<feature type="domain" description="Protein kinase" evidence="16">
    <location>
        <begin position="703"/>
        <end position="971"/>
    </location>
</feature>
<evidence type="ECO:0000313" key="17">
    <source>
        <dbReference type="EMBL" id="WKA07643.1"/>
    </source>
</evidence>
<dbReference type="InterPro" id="IPR055414">
    <property type="entry name" value="LRR_R13L4/SHOC2-like"/>
</dbReference>
<dbReference type="Pfam" id="PF08263">
    <property type="entry name" value="LRRNT_2"/>
    <property type="match status" value="1"/>
</dbReference>
<evidence type="ECO:0000256" key="11">
    <source>
        <dbReference type="ARBA" id="ARBA00022989"/>
    </source>
</evidence>
<dbReference type="PANTHER" id="PTHR27008">
    <property type="entry name" value="OS04G0122200 PROTEIN"/>
    <property type="match status" value="1"/>
</dbReference>
<dbReference type="InterPro" id="IPR051809">
    <property type="entry name" value="Plant_receptor-like_S/T_kinase"/>
</dbReference>
<evidence type="ECO:0000256" key="8">
    <source>
        <dbReference type="ARBA" id="ARBA00022741"/>
    </source>
</evidence>
<evidence type="ECO:0000256" key="10">
    <source>
        <dbReference type="ARBA" id="ARBA00022840"/>
    </source>
</evidence>
<dbReference type="PROSITE" id="PS00108">
    <property type="entry name" value="PROTEIN_KINASE_ST"/>
    <property type="match status" value="1"/>
</dbReference>
<dbReference type="PROSITE" id="PS00107">
    <property type="entry name" value="PROTEIN_KINASE_ATP"/>
    <property type="match status" value="1"/>
</dbReference>
<reference evidence="17 18" key="1">
    <citation type="journal article" date="2023" name="Hortic Res">
        <title>The complete reference genome for grapevine (Vitis vinifera L.) genetics and breeding.</title>
        <authorList>
            <person name="Shi X."/>
            <person name="Cao S."/>
            <person name="Wang X."/>
            <person name="Huang S."/>
            <person name="Wang Y."/>
            <person name="Liu Z."/>
            <person name="Liu W."/>
            <person name="Leng X."/>
            <person name="Peng Y."/>
            <person name="Wang N."/>
            <person name="Wang Y."/>
            <person name="Ma Z."/>
            <person name="Xu X."/>
            <person name="Zhang F."/>
            <person name="Xue H."/>
            <person name="Zhong H."/>
            <person name="Wang Y."/>
            <person name="Zhang K."/>
            <person name="Velt A."/>
            <person name="Avia K."/>
            <person name="Holtgrawe D."/>
            <person name="Grimplet J."/>
            <person name="Matus J.T."/>
            <person name="Ware D."/>
            <person name="Wu X."/>
            <person name="Wang H."/>
            <person name="Liu C."/>
            <person name="Fang Y."/>
            <person name="Rustenholz C."/>
            <person name="Cheng Z."/>
            <person name="Xiao H."/>
            <person name="Zhou Y."/>
        </authorList>
    </citation>
    <scope>NUCLEOTIDE SEQUENCE [LARGE SCALE GENOMIC DNA]</scope>
    <source>
        <strain evidence="18">cv. Pinot noir / PN40024</strain>
        <tissue evidence="17">Leaf</tissue>
    </source>
</reference>
<evidence type="ECO:0000256" key="7">
    <source>
        <dbReference type="ARBA" id="ARBA00022737"/>
    </source>
</evidence>
<feature type="signal peptide" evidence="15">
    <location>
        <begin position="1"/>
        <end position="25"/>
    </location>
</feature>
<feature type="transmembrane region" description="Helical" evidence="14">
    <location>
        <begin position="647"/>
        <end position="669"/>
    </location>
</feature>
<keyword evidence="8 13" id="KW-0547">Nucleotide-binding</keyword>
<evidence type="ECO:0000313" key="18">
    <source>
        <dbReference type="Proteomes" id="UP001227230"/>
    </source>
</evidence>
<dbReference type="SMART" id="SM00369">
    <property type="entry name" value="LRR_TYP"/>
    <property type="match status" value="6"/>
</dbReference>
<keyword evidence="7" id="KW-0677">Repeat</keyword>
<dbReference type="PANTHER" id="PTHR27008:SF596">
    <property type="entry name" value="OS02G0215500 PROTEIN"/>
    <property type="match status" value="1"/>
</dbReference>
<dbReference type="SUPFAM" id="SSF52058">
    <property type="entry name" value="L domain-like"/>
    <property type="match status" value="2"/>
</dbReference>
<dbReference type="Gene3D" id="1.10.510.10">
    <property type="entry name" value="Transferase(Phosphotransferase) domain 1"/>
    <property type="match status" value="1"/>
</dbReference>
<dbReference type="Gene3D" id="3.30.200.20">
    <property type="entry name" value="Phosphorylase Kinase, domain 1"/>
    <property type="match status" value="1"/>
</dbReference>
<feature type="chain" id="PRO_5047116694" description="Protein kinase domain-containing protein" evidence="15">
    <location>
        <begin position="26"/>
        <end position="1009"/>
    </location>
</feature>
<evidence type="ECO:0000256" key="15">
    <source>
        <dbReference type="SAM" id="SignalP"/>
    </source>
</evidence>
<evidence type="ECO:0000256" key="14">
    <source>
        <dbReference type="SAM" id="Phobius"/>
    </source>
</evidence>
<dbReference type="InterPro" id="IPR001611">
    <property type="entry name" value="Leu-rich_rpt"/>
</dbReference>
<dbReference type="Pfam" id="PF23598">
    <property type="entry name" value="LRR_14"/>
    <property type="match status" value="1"/>
</dbReference>
<dbReference type="PROSITE" id="PS50011">
    <property type="entry name" value="PROTEIN_KINASE_DOM"/>
    <property type="match status" value="1"/>
</dbReference>
<dbReference type="InterPro" id="IPR017441">
    <property type="entry name" value="Protein_kinase_ATP_BS"/>
</dbReference>
<name>A0ABY9DIU5_VITVI</name>
<dbReference type="InterPro" id="IPR032675">
    <property type="entry name" value="LRR_dom_sf"/>
</dbReference>
<dbReference type="SMART" id="SM00220">
    <property type="entry name" value="S_TKc"/>
    <property type="match status" value="1"/>
</dbReference>
<evidence type="ECO:0000256" key="12">
    <source>
        <dbReference type="ARBA" id="ARBA00023136"/>
    </source>
</evidence>
<dbReference type="InterPro" id="IPR000719">
    <property type="entry name" value="Prot_kinase_dom"/>
</dbReference>
<sequence length="1009" mass="110573">MKAFVSSFLLYTVLLCIHLWRPVTASSMQNETDRLALIAFKDGITQDPLGMLSSWNDSLHFCRWSGVYCSRRHVHRVTKLNLFSYGLVGSLSPHIGNLTFLRTIVLQNNSFHGKVPSEIGGLFRLQVLVLSNNSFEGKVPTNLTYCSELRVLNLIDNKLEGKIPEELGSLSKLKALGLTRNNLTGKIPASLGNLSSLSLFSAMYNSLEGSIPEEIGRTSIDWLHLGFNRLTGTIPSSLYNLSNMYYFLVGANQLEGSLSQDMGVAFPHLRMLVLAENRFTGPVPVSLSNASMLEAIYAPDNSFTGPVPPNLGRLQNLRDITMGWNQLGSAGGDDLSFINSLANCTWLQRMSFSRNFLKGPLVSTIANFSTQISLIDLGINQIHGTIPSGIKNLVNLTFLNLARNHLTGSIPSNIGKLYKIQVLLLLGNRLSGIIPSSLGNLTLLNNLDLSGNNLMGEIPSSLAACQILAQLRLSNNNLNGSIPTELMGHFSLVVLQLGGNAFTGSLPLEVGHMINLEVLDVSESRLSSGLPNTLGNCVVMRDLRLTGNFFEGEIPTSLQTLRGLEYLDLSRNKFSGRIPMFLGDLPFLTYLNLSFNELEGEVPSVKANVTISVEGNYNLCGGVPKLHLPICVTSSTGEKRKRPAAKLLVPVIIGITSLSLLAFFVIILLRRKKSRNDVSYTQSFNNQFLRISFADLHKATEGFSESNMIGVGSYGSVYKGILDQNGTAIAVKVFNLPRGASKSFMSECKALRKIRHKNLVKVLSACSSLDFQGNDFKALVFELMPQGNLDGWLHPEVREDEPQRLTLLQRLNIAIDVASALEYLHTQCDDIIVHNDLKPSNVLLDNDMMGHIGDFGIAKITSVVFSTTIATSVGTDQNTSNAVKGSIGYIAPEYGVSGKVSTEGDVYSYGILLLEMFTGRRPTDNKFQDGHTLHSFVKTSLPERVMEVIDQPLLLEADERGKMRECIIAVLRIGITCSMESPKDRMEIGDAANKLHSIKNLFLREAGHG</sequence>
<keyword evidence="10 13" id="KW-0067">ATP-binding</keyword>
<comment type="subcellular location">
    <subcellularLocation>
        <location evidence="1">Membrane</location>
    </subcellularLocation>
</comment>
<organism evidence="17 18">
    <name type="scientific">Vitis vinifera</name>
    <name type="common">Grape</name>
    <dbReference type="NCBI Taxonomy" id="29760"/>
    <lineage>
        <taxon>Eukaryota</taxon>
        <taxon>Viridiplantae</taxon>
        <taxon>Streptophyta</taxon>
        <taxon>Embryophyta</taxon>
        <taxon>Tracheophyta</taxon>
        <taxon>Spermatophyta</taxon>
        <taxon>Magnoliopsida</taxon>
        <taxon>eudicotyledons</taxon>
        <taxon>Gunneridae</taxon>
        <taxon>Pentapetalae</taxon>
        <taxon>rosids</taxon>
        <taxon>Vitales</taxon>
        <taxon>Vitaceae</taxon>
        <taxon>Viteae</taxon>
        <taxon>Vitis</taxon>
    </lineage>
</organism>
<dbReference type="InterPro" id="IPR003591">
    <property type="entry name" value="Leu-rich_rpt_typical-subtyp"/>
</dbReference>
<dbReference type="Pfam" id="PF00069">
    <property type="entry name" value="Pkinase"/>
    <property type="match status" value="1"/>
</dbReference>
<dbReference type="Pfam" id="PF00560">
    <property type="entry name" value="LRR_1"/>
    <property type="match status" value="6"/>
</dbReference>
<accession>A0ABY9DIU5</accession>
<evidence type="ECO:0000256" key="13">
    <source>
        <dbReference type="PROSITE-ProRule" id="PRU10141"/>
    </source>
</evidence>
<keyword evidence="3" id="KW-0433">Leucine-rich repeat</keyword>
<evidence type="ECO:0000256" key="4">
    <source>
        <dbReference type="ARBA" id="ARBA00022679"/>
    </source>
</evidence>
<keyword evidence="12 14" id="KW-0472">Membrane</keyword>
<evidence type="ECO:0000256" key="6">
    <source>
        <dbReference type="ARBA" id="ARBA00022729"/>
    </source>
</evidence>
<keyword evidence="5 14" id="KW-0812">Transmembrane</keyword>
<keyword evidence="4" id="KW-0808">Transferase</keyword>
<proteinExistence type="inferred from homology"/>
<gene>
    <name evidence="17" type="ORF">VitviT2T_025438</name>
</gene>
<keyword evidence="11 14" id="KW-1133">Transmembrane helix</keyword>
<comment type="similarity">
    <text evidence="2">Belongs to the protein kinase superfamily. Ser/Thr protein kinase family.</text>
</comment>
<dbReference type="EMBL" id="CP126663">
    <property type="protein sequence ID" value="WKA07643.1"/>
    <property type="molecule type" value="Genomic_DNA"/>
</dbReference>
<evidence type="ECO:0000256" key="2">
    <source>
        <dbReference type="ARBA" id="ARBA00008684"/>
    </source>
</evidence>
<dbReference type="SUPFAM" id="SSF56112">
    <property type="entry name" value="Protein kinase-like (PK-like)"/>
    <property type="match status" value="1"/>
</dbReference>
<evidence type="ECO:0000259" key="16">
    <source>
        <dbReference type="PROSITE" id="PS50011"/>
    </source>
</evidence>
<keyword evidence="9" id="KW-0418">Kinase</keyword>
<dbReference type="InterPro" id="IPR008271">
    <property type="entry name" value="Ser/Thr_kinase_AS"/>
</dbReference>
<keyword evidence="18" id="KW-1185">Reference proteome</keyword>
<evidence type="ECO:0000256" key="1">
    <source>
        <dbReference type="ARBA" id="ARBA00004370"/>
    </source>
</evidence>
<dbReference type="Proteomes" id="UP001227230">
    <property type="component" value="Chromosome 16"/>
</dbReference>
<evidence type="ECO:0000256" key="3">
    <source>
        <dbReference type="ARBA" id="ARBA00022614"/>
    </source>
</evidence>
<dbReference type="InterPro" id="IPR011009">
    <property type="entry name" value="Kinase-like_dom_sf"/>
</dbReference>